<dbReference type="EMBL" id="JARIHO010000030">
    <property type="protein sequence ID" value="KAJ7336723.1"/>
    <property type="molecule type" value="Genomic_DNA"/>
</dbReference>
<dbReference type="Proteomes" id="UP001218218">
    <property type="component" value="Unassembled WGS sequence"/>
</dbReference>
<name>A0AAD6ZRZ1_9AGAR</name>
<evidence type="ECO:0000313" key="2">
    <source>
        <dbReference type="Proteomes" id="UP001218218"/>
    </source>
</evidence>
<evidence type="ECO:0000313" key="1">
    <source>
        <dbReference type="EMBL" id="KAJ7336723.1"/>
    </source>
</evidence>
<sequence length="216" mass="23863">MRIHSRLVDVKVAAAFLAAYYSDPATAEPHYFRRCACHQKTQHACTTREPVMRRIVFVPHVCKIVRRGDLRTDRLRLASRALRGCKFTRTGGAVITHPGIDGRIYPTLYLVCRIPLTLVYPRVHKSTQLLLRPAASDSLFSHPQASSAVFRCITSFLPLTFFVPANPSSVHPSILSCALGLENWGCTRRGRAFPLLVIAGGPAHEHEHDDGGGAVS</sequence>
<reference evidence="1" key="1">
    <citation type="submission" date="2023-03" db="EMBL/GenBank/DDBJ databases">
        <title>Massive genome expansion in bonnet fungi (Mycena s.s.) driven by repeated elements and novel gene families across ecological guilds.</title>
        <authorList>
            <consortium name="Lawrence Berkeley National Laboratory"/>
            <person name="Harder C.B."/>
            <person name="Miyauchi S."/>
            <person name="Viragh M."/>
            <person name="Kuo A."/>
            <person name="Thoen E."/>
            <person name="Andreopoulos B."/>
            <person name="Lu D."/>
            <person name="Skrede I."/>
            <person name="Drula E."/>
            <person name="Henrissat B."/>
            <person name="Morin E."/>
            <person name="Kohler A."/>
            <person name="Barry K."/>
            <person name="LaButti K."/>
            <person name="Morin E."/>
            <person name="Salamov A."/>
            <person name="Lipzen A."/>
            <person name="Mereny Z."/>
            <person name="Hegedus B."/>
            <person name="Baldrian P."/>
            <person name="Stursova M."/>
            <person name="Weitz H."/>
            <person name="Taylor A."/>
            <person name="Grigoriev I.V."/>
            <person name="Nagy L.G."/>
            <person name="Martin F."/>
            <person name="Kauserud H."/>
        </authorList>
    </citation>
    <scope>NUCLEOTIDE SEQUENCE</scope>
    <source>
        <strain evidence="1">CBHHK002</strain>
    </source>
</reference>
<proteinExistence type="predicted"/>
<comment type="caution">
    <text evidence="1">The sequence shown here is derived from an EMBL/GenBank/DDBJ whole genome shotgun (WGS) entry which is preliminary data.</text>
</comment>
<organism evidence="1 2">
    <name type="scientific">Mycena albidolilacea</name>
    <dbReference type="NCBI Taxonomy" id="1033008"/>
    <lineage>
        <taxon>Eukaryota</taxon>
        <taxon>Fungi</taxon>
        <taxon>Dikarya</taxon>
        <taxon>Basidiomycota</taxon>
        <taxon>Agaricomycotina</taxon>
        <taxon>Agaricomycetes</taxon>
        <taxon>Agaricomycetidae</taxon>
        <taxon>Agaricales</taxon>
        <taxon>Marasmiineae</taxon>
        <taxon>Mycenaceae</taxon>
        <taxon>Mycena</taxon>
    </lineage>
</organism>
<accession>A0AAD6ZRZ1</accession>
<dbReference type="AlphaFoldDB" id="A0AAD6ZRZ1"/>
<keyword evidence="2" id="KW-1185">Reference proteome</keyword>
<protein>
    <submittedName>
        <fullName evidence="1">Uncharacterized protein</fullName>
    </submittedName>
</protein>
<gene>
    <name evidence="1" type="ORF">DFH08DRAFT_877364</name>
</gene>